<dbReference type="SUPFAM" id="SSF52266">
    <property type="entry name" value="SGNH hydrolase"/>
    <property type="match status" value="1"/>
</dbReference>
<dbReference type="Gene3D" id="3.40.50.12700">
    <property type="match status" value="1"/>
</dbReference>
<gene>
    <name evidence="2" type="ORF">XNOV1_A035072</name>
</gene>
<organism evidence="2 3">
    <name type="scientific">Xyrichtys novacula</name>
    <name type="common">Pearly razorfish</name>
    <name type="synonym">Hemipteronotus novacula</name>
    <dbReference type="NCBI Taxonomy" id="13765"/>
    <lineage>
        <taxon>Eukaryota</taxon>
        <taxon>Metazoa</taxon>
        <taxon>Chordata</taxon>
        <taxon>Craniata</taxon>
        <taxon>Vertebrata</taxon>
        <taxon>Euteleostomi</taxon>
        <taxon>Actinopterygii</taxon>
        <taxon>Neopterygii</taxon>
        <taxon>Teleostei</taxon>
        <taxon>Neoteleostei</taxon>
        <taxon>Acanthomorphata</taxon>
        <taxon>Eupercaria</taxon>
        <taxon>Labriformes</taxon>
        <taxon>Labridae</taxon>
        <taxon>Xyrichtys</taxon>
    </lineage>
</organism>
<reference evidence="2" key="1">
    <citation type="submission" date="2023-08" db="EMBL/GenBank/DDBJ databases">
        <authorList>
            <person name="Alioto T."/>
            <person name="Alioto T."/>
            <person name="Gomez Garrido J."/>
        </authorList>
    </citation>
    <scope>NUCLEOTIDE SEQUENCE</scope>
</reference>
<feature type="region of interest" description="Disordered" evidence="1">
    <location>
        <begin position="49"/>
        <end position="112"/>
    </location>
</feature>
<sequence>MPPLTSPSGCVSCASLAVKILELEGRISTLYKIPEAKKHLDTIVFKPAQSDTSSGLQPDPTAPTTAAAVSTSTPEPAVTAHSPAGESASPSEPVTTHGPAAPPLPISDDCWARFGAKPKGLQEREEFPSGTSWPTPTGCSSSAPSPFCLTYLSSEATFTSRHPSPPAAAAHQRAAPPPRSSGHSHEKLAEQRSGPSPHFFIRGYPATKDTKAAEVTESADPVLVIGSSMVRHVCVDKCRTSCHPGALVSDVRTSVLRLLRHCPSVSTVVIHAGSNDLKLEQSEKLKVDFISLIDSVLNSNKQCVISSPIPSSPFGDVKYSRLRQLHIWLKDYCCNRRIPYVDNFTTFFKRPDLFKHDRLHLNYTGSRLLSTNIDLTLHSCKAFIP</sequence>
<keyword evidence="3" id="KW-1185">Reference proteome</keyword>
<evidence type="ECO:0000313" key="3">
    <source>
        <dbReference type="Proteomes" id="UP001178508"/>
    </source>
</evidence>
<feature type="region of interest" description="Disordered" evidence="1">
    <location>
        <begin position="159"/>
        <end position="203"/>
    </location>
</feature>
<dbReference type="Proteomes" id="UP001178508">
    <property type="component" value="Chromosome 12"/>
</dbReference>
<name>A0AAV1GC26_XYRNO</name>
<dbReference type="AlphaFoldDB" id="A0AAV1GC26"/>
<accession>A0AAV1GC26</accession>
<dbReference type="EMBL" id="OY660875">
    <property type="protein sequence ID" value="CAJ1069767.1"/>
    <property type="molecule type" value="Genomic_DNA"/>
</dbReference>
<evidence type="ECO:0000313" key="2">
    <source>
        <dbReference type="EMBL" id="CAJ1069767.1"/>
    </source>
</evidence>
<protein>
    <submittedName>
        <fullName evidence="2">Uncharacterized protein LOC121645396 isoform X1</fullName>
    </submittedName>
</protein>
<feature type="compositionally biased region" description="Low complexity" evidence="1">
    <location>
        <begin position="58"/>
        <end position="93"/>
    </location>
</feature>
<evidence type="ECO:0000256" key="1">
    <source>
        <dbReference type="SAM" id="MobiDB-lite"/>
    </source>
</evidence>
<proteinExistence type="predicted"/>
<dbReference type="Gene3D" id="3.40.50.12690">
    <property type="match status" value="1"/>
</dbReference>